<dbReference type="InterPro" id="IPR035906">
    <property type="entry name" value="MetI-like_sf"/>
</dbReference>
<dbReference type="PANTHER" id="PTHR30193:SF37">
    <property type="entry name" value="INNER MEMBRANE ABC TRANSPORTER PERMEASE PROTEIN YCJO"/>
    <property type="match status" value="1"/>
</dbReference>
<comment type="subcellular location">
    <subcellularLocation>
        <location evidence="1 7">Cell membrane</location>
        <topology evidence="1 7">Multi-pass membrane protein</topology>
    </subcellularLocation>
</comment>
<dbReference type="InterPro" id="IPR051393">
    <property type="entry name" value="ABC_transporter_permease"/>
</dbReference>
<keyword evidence="2 7" id="KW-0813">Transport</keyword>
<sequence length="305" mass="32672">MTSAAPRVRRRRGSGGTYPLFLIPGALLLLAVVLVPFGMNIGTSFTSWSGVGDPTWIGLDNYEKLLGDSTFWQSFRNNAALVVAMAIVPTALGLMIAAGLHDHVGRNFGPRPAAILRACVYLPQVLPIAVAGIVWGWLLAPQGGAVNELLGALGAESLARNWLGDPDLALWSVMAVLLWVQIGYPVVVFMAGMGRVDPSLHEAAQLDGASWWGRFWHVTVPQLRPEVFVVLLTCTIASLKVFAPVYVLTRGGPGGATNVPAYYSFQNFFEKAKVGYGSAIATVLTLLIVVLTALFLRAQNKGEDS</sequence>
<dbReference type="Gene3D" id="1.10.3720.10">
    <property type="entry name" value="MetI-like"/>
    <property type="match status" value="1"/>
</dbReference>
<evidence type="ECO:0000256" key="1">
    <source>
        <dbReference type="ARBA" id="ARBA00004651"/>
    </source>
</evidence>
<feature type="transmembrane region" description="Helical" evidence="7">
    <location>
        <begin position="227"/>
        <end position="248"/>
    </location>
</feature>
<dbReference type="Pfam" id="PF00528">
    <property type="entry name" value="BPD_transp_1"/>
    <property type="match status" value="1"/>
</dbReference>
<feature type="domain" description="ABC transmembrane type-1" evidence="8">
    <location>
        <begin position="75"/>
        <end position="295"/>
    </location>
</feature>
<evidence type="ECO:0000256" key="7">
    <source>
        <dbReference type="RuleBase" id="RU363032"/>
    </source>
</evidence>
<feature type="transmembrane region" description="Helical" evidence="7">
    <location>
        <begin position="79"/>
        <end position="100"/>
    </location>
</feature>
<dbReference type="AlphaFoldDB" id="A0A290Z5W0"/>
<proteinExistence type="inferred from homology"/>
<evidence type="ECO:0000256" key="6">
    <source>
        <dbReference type="ARBA" id="ARBA00023136"/>
    </source>
</evidence>
<dbReference type="Proteomes" id="UP000218505">
    <property type="component" value="Chromosome"/>
</dbReference>
<evidence type="ECO:0000313" key="10">
    <source>
        <dbReference type="Proteomes" id="UP000218505"/>
    </source>
</evidence>
<keyword evidence="6 7" id="KW-0472">Membrane</keyword>
<keyword evidence="5 7" id="KW-1133">Transmembrane helix</keyword>
<evidence type="ECO:0000313" key="9">
    <source>
        <dbReference type="EMBL" id="ATE54441.1"/>
    </source>
</evidence>
<dbReference type="GO" id="GO:0055085">
    <property type="term" value="P:transmembrane transport"/>
    <property type="evidence" value="ECO:0007669"/>
    <property type="project" value="InterPro"/>
</dbReference>
<dbReference type="KEGG" id="apre:CNX65_15030"/>
<feature type="transmembrane region" description="Helical" evidence="7">
    <location>
        <begin position="20"/>
        <end position="39"/>
    </location>
</feature>
<feature type="transmembrane region" description="Helical" evidence="7">
    <location>
        <begin position="274"/>
        <end position="296"/>
    </location>
</feature>
<name>A0A290Z5W0_9PSEU</name>
<organism evidence="9 10">
    <name type="scientific">Actinosynnema pretiosum</name>
    <dbReference type="NCBI Taxonomy" id="42197"/>
    <lineage>
        <taxon>Bacteria</taxon>
        <taxon>Bacillati</taxon>
        <taxon>Actinomycetota</taxon>
        <taxon>Actinomycetes</taxon>
        <taxon>Pseudonocardiales</taxon>
        <taxon>Pseudonocardiaceae</taxon>
        <taxon>Actinosynnema</taxon>
    </lineage>
</organism>
<dbReference type="GO" id="GO:0005886">
    <property type="term" value="C:plasma membrane"/>
    <property type="evidence" value="ECO:0007669"/>
    <property type="project" value="UniProtKB-SubCell"/>
</dbReference>
<dbReference type="InterPro" id="IPR000515">
    <property type="entry name" value="MetI-like"/>
</dbReference>
<evidence type="ECO:0000256" key="5">
    <source>
        <dbReference type="ARBA" id="ARBA00022989"/>
    </source>
</evidence>
<feature type="transmembrane region" description="Helical" evidence="7">
    <location>
        <begin position="120"/>
        <end position="140"/>
    </location>
</feature>
<gene>
    <name evidence="9" type="ORF">CNX65_15030</name>
</gene>
<feature type="transmembrane region" description="Helical" evidence="7">
    <location>
        <begin position="168"/>
        <end position="191"/>
    </location>
</feature>
<evidence type="ECO:0000256" key="3">
    <source>
        <dbReference type="ARBA" id="ARBA00022475"/>
    </source>
</evidence>
<dbReference type="PANTHER" id="PTHR30193">
    <property type="entry name" value="ABC TRANSPORTER PERMEASE PROTEIN"/>
    <property type="match status" value="1"/>
</dbReference>
<evidence type="ECO:0000256" key="4">
    <source>
        <dbReference type="ARBA" id="ARBA00022692"/>
    </source>
</evidence>
<evidence type="ECO:0000256" key="2">
    <source>
        <dbReference type="ARBA" id="ARBA00022448"/>
    </source>
</evidence>
<reference evidence="9" key="1">
    <citation type="submission" date="2017-09" db="EMBL/GenBank/DDBJ databases">
        <title>Complete Genome Sequence of ansamitocin-producing Bacterium Actinosynnema pretiosum X47.</title>
        <authorList>
            <person name="Cao G."/>
            <person name="Zong G."/>
            <person name="Zhong C."/>
            <person name="Fu J."/>
        </authorList>
    </citation>
    <scope>NUCLEOTIDE SEQUENCE [LARGE SCALE GENOMIC DNA]</scope>
    <source>
        <strain evidence="9">X47</strain>
    </source>
</reference>
<keyword evidence="3" id="KW-1003">Cell membrane</keyword>
<comment type="similarity">
    <text evidence="7">Belongs to the binding-protein-dependent transport system permease family.</text>
</comment>
<keyword evidence="10" id="KW-1185">Reference proteome</keyword>
<keyword evidence="4 7" id="KW-0812">Transmembrane</keyword>
<dbReference type="RefSeq" id="WP_096493589.1">
    <property type="nucleotide sequence ID" value="NZ_CP023445.1"/>
</dbReference>
<dbReference type="EMBL" id="CP023445">
    <property type="protein sequence ID" value="ATE54441.1"/>
    <property type="molecule type" value="Genomic_DNA"/>
</dbReference>
<protein>
    <submittedName>
        <fullName evidence="9">ABC transporter permease</fullName>
    </submittedName>
</protein>
<evidence type="ECO:0000259" key="8">
    <source>
        <dbReference type="PROSITE" id="PS50928"/>
    </source>
</evidence>
<dbReference type="SUPFAM" id="SSF161098">
    <property type="entry name" value="MetI-like"/>
    <property type="match status" value="1"/>
</dbReference>
<dbReference type="PROSITE" id="PS50928">
    <property type="entry name" value="ABC_TM1"/>
    <property type="match status" value="1"/>
</dbReference>
<dbReference type="CDD" id="cd06261">
    <property type="entry name" value="TM_PBP2"/>
    <property type="match status" value="1"/>
</dbReference>
<accession>A0A290Z5W0</accession>